<evidence type="ECO:0000313" key="4">
    <source>
        <dbReference type="Proteomes" id="UP000234483"/>
    </source>
</evidence>
<sequence>MRALLSFENFGSFIAAYVALDVVLVVFDTILVARLPTWGAQTSADYKSGEAIINGIASFLITAQVGVLGVVSIALALVTLVAQRDAASTDVRIYYHEALAFEIVASCIALLAVLCAQLVWPLQALLHAWLGGQTPLALKWVLLCAHIVWLILNLAALAHFVATTFRFVQQSSRERIRLRYTANVIMPDDITARRRIEIYARIGGTISQRDASQHGALACSLRVGFPASAASTDEIATVFKRRVDVHDVRTVLLDLAFRSWSRRCRKVATKAGGAATGVPRMTPLLVVSPMIGRSLFGRVAWCHRDGGVKLSRLERGLLKAAFRFKRSDHAR</sequence>
<dbReference type="EMBL" id="CP026100">
    <property type="protein sequence ID" value="AYV45182.1"/>
    <property type="molecule type" value="Genomic_DNA"/>
</dbReference>
<feature type="transmembrane region" description="Helical" evidence="1">
    <location>
        <begin position="140"/>
        <end position="168"/>
    </location>
</feature>
<keyword evidence="1" id="KW-1133">Transmembrane helix</keyword>
<evidence type="ECO:0000256" key="1">
    <source>
        <dbReference type="SAM" id="Phobius"/>
    </source>
</evidence>
<keyword evidence="1" id="KW-0812">Transmembrane</keyword>
<dbReference type="KEGG" id="cfh:C1707_02395"/>
<reference evidence="3 4" key="1">
    <citation type="submission" date="2017-12" db="EMBL/GenBank/DDBJ databases">
        <title>The genome sequence of Caulobacter flavus CGMCC1 15093.</title>
        <authorList>
            <person name="Gao J."/>
            <person name="Mao X."/>
            <person name="Sun J."/>
        </authorList>
    </citation>
    <scope>NUCLEOTIDE SEQUENCE [LARGE SCALE GENOMIC DNA]</scope>
    <source>
        <strain evidence="3 4">CGMCC1 15093</strain>
    </source>
</reference>
<dbReference type="RefSeq" id="WP_101711696.1">
    <property type="nucleotide sequence ID" value="NZ_CP026100.1"/>
</dbReference>
<gene>
    <name evidence="2" type="ORF">C1707_02395</name>
    <name evidence="3" type="ORF">CFHF_03775</name>
</gene>
<keyword evidence="5" id="KW-1185">Reference proteome</keyword>
<accession>A0A2N5CZ91</accession>
<feature type="transmembrane region" description="Helical" evidence="1">
    <location>
        <begin position="52"/>
        <end position="78"/>
    </location>
</feature>
<evidence type="ECO:0000313" key="5">
    <source>
        <dbReference type="Proteomes" id="UP000281192"/>
    </source>
</evidence>
<feature type="transmembrane region" description="Helical" evidence="1">
    <location>
        <begin position="12"/>
        <end position="32"/>
    </location>
</feature>
<dbReference type="Proteomes" id="UP000281192">
    <property type="component" value="Chromosome"/>
</dbReference>
<dbReference type="Proteomes" id="UP000234483">
    <property type="component" value="Unassembled WGS sequence"/>
</dbReference>
<name>A0A2N5CZ91_9CAUL</name>
<dbReference type="AlphaFoldDB" id="A0A2N5CZ91"/>
<dbReference type="OrthoDB" id="8456635at2"/>
<organism evidence="3 4">
    <name type="scientific">Caulobacter flavus</name>
    <dbReference type="NCBI Taxonomy" id="1679497"/>
    <lineage>
        <taxon>Bacteria</taxon>
        <taxon>Pseudomonadati</taxon>
        <taxon>Pseudomonadota</taxon>
        <taxon>Alphaproteobacteria</taxon>
        <taxon>Caulobacterales</taxon>
        <taxon>Caulobacteraceae</taxon>
        <taxon>Caulobacter</taxon>
    </lineage>
</organism>
<evidence type="ECO:0000313" key="2">
    <source>
        <dbReference type="EMBL" id="AYV45182.1"/>
    </source>
</evidence>
<feature type="transmembrane region" description="Helical" evidence="1">
    <location>
        <begin position="99"/>
        <end position="120"/>
    </location>
</feature>
<proteinExistence type="predicted"/>
<keyword evidence="1" id="KW-0472">Membrane</keyword>
<dbReference type="EMBL" id="PJRQ01000008">
    <property type="protein sequence ID" value="PLR19138.1"/>
    <property type="molecule type" value="Genomic_DNA"/>
</dbReference>
<reference evidence="2 5" key="2">
    <citation type="submission" date="2018-01" db="EMBL/GenBank/DDBJ databases">
        <title>Complete genome sequence of Caulobacter flavus RHGG3.</title>
        <authorList>
            <person name="Yang E."/>
        </authorList>
    </citation>
    <scope>NUCLEOTIDE SEQUENCE [LARGE SCALE GENOMIC DNA]</scope>
    <source>
        <strain evidence="2 5">RHGG3</strain>
    </source>
</reference>
<protein>
    <submittedName>
        <fullName evidence="3">Uncharacterized protein</fullName>
    </submittedName>
</protein>
<evidence type="ECO:0000313" key="3">
    <source>
        <dbReference type="EMBL" id="PLR19138.1"/>
    </source>
</evidence>